<accession>A0A1E3NUZ8</accession>
<evidence type="ECO:0000256" key="2">
    <source>
        <dbReference type="SAM" id="Phobius"/>
    </source>
</evidence>
<dbReference type="AlphaFoldDB" id="A0A1E3NUZ8"/>
<sequence length="309" mass="34720">MQDMLVKPGIQELLKYNDMLLYQQQVKILSSEFSNDLSILLYVLYYILFIYDESVLCFFLRCFMQLVLSYVMSPSNGSDEMIPGLSRLNISRLSGVTGTNSTTAGSTVANNNGNEPGRSGDANNELNVDTIASTESFDDIEALFSRWTVADKVKFVQKILLCLAVGWGLMIVYQLAFCLDDTYGAISYSVFGSLNKSIRQSAYSNKHYANLDQWSSENAFTTGSVLLNMIGETKLRSKFMKFFTIIMLDCFIITIQLIEVLLNYIVGFGIVERITEGANSTNDPQREYDGRQGRTTILKLNPFEAFGKL</sequence>
<feature type="transmembrane region" description="Helical" evidence="2">
    <location>
        <begin position="242"/>
        <end position="266"/>
    </location>
</feature>
<evidence type="ECO:0000313" key="3">
    <source>
        <dbReference type="EMBL" id="ODQ49488.1"/>
    </source>
</evidence>
<keyword evidence="2" id="KW-0812">Transmembrane</keyword>
<keyword evidence="2" id="KW-0472">Membrane</keyword>
<dbReference type="Proteomes" id="UP000094455">
    <property type="component" value="Unassembled WGS sequence"/>
</dbReference>
<reference evidence="3 4" key="1">
    <citation type="journal article" date="2016" name="Proc. Natl. Acad. Sci. U.S.A.">
        <title>Comparative genomics of biotechnologically important yeasts.</title>
        <authorList>
            <person name="Riley R."/>
            <person name="Haridas S."/>
            <person name="Wolfe K.H."/>
            <person name="Lopes M.R."/>
            <person name="Hittinger C.T."/>
            <person name="Goeker M."/>
            <person name="Salamov A.A."/>
            <person name="Wisecaver J.H."/>
            <person name="Long T.M."/>
            <person name="Calvey C.H."/>
            <person name="Aerts A.L."/>
            <person name="Barry K.W."/>
            <person name="Choi C."/>
            <person name="Clum A."/>
            <person name="Coughlan A.Y."/>
            <person name="Deshpande S."/>
            <person name="Douglass A.P."/>
            <person name="Hanson S.J."/>
            <person name="Klenk H.-P."/>
            <person name="LaButti K.M."/>
            <person name="Lapidus A."/>
            <person name="Lindquist E.A."/>
            <person name="Lipzen A.M."/>
            <person name="Meier-Kolthoff J.P."/>
            <person name="Ohm R.A."/>
            <person name="Otillar R.P."/>
            <person name="Pangilinan J.L."/>
            <person name="Peng Y."/>
            <person name="Rokas A."/>
            <person name="Rosa C.A."/>
            <person name="Scheuner C."/>
            <person name="Sibirny A.A."/>
            <person name="Slot J.C."/>
            <person name="Stielow J.B."/>
            <person name="Sun H."/>
            <person name="Kurtzman C.P."/>
            <person name="Blackwell M."/>
            <person name="Grigoriev I.V."/>
            <person name="Jeffries T.W."/>
        </authorList>
    </citation>
    <scope>NUCLEOTIDE SEQUENCE [LARGE SCALE GENOMIC DNA]</scope>
    <source>
        <strain evidence="3 4">NRRL Y-2026</strain>
    </source>
</reference>
<organism evidence="3 4">
    <name type="scientific">Pichia membranifaciens NRRL Y-2026</name>
    <dbReference type="NCBI Taxonomy" id="763406"/>
    <lineage>
        <taxon>Eukaryota</taxon>
        <taxon>Fungi</taxon>
        <taxon>Dikarya</taxon>
        <taxon>Ascomycota</taxon>
        <taxon>Saccharomycotina</taxon>
        <taxon>Pichiomycetes</taxon>
        <taxon>Pichiales</taxon>
        <taxon>Pichiaceae</taxon>
        <taxon>Pichia</taxon>
    </lineage>
</organism>
<feature type="compositionally biased region" description="Polar residues" evidence="1">
    <location>
        <begin position="103"/>
        <end position="114"/>
    </location>
</feature>
<proteinExistence type="predicted"/>
<evidence type="ECO:0000256" key="1">
    <source>
        <dbReference type="SAM" id="MobiDB-lite"/>
    </source>
</evidence>
<name>A0A1E3NUZ8_9ASCO</name>
<keyword evidence="2" id="KW-1133">Transmembrane helix</keyword>
<dbReference type="RefSeq" id="XP_019020601.1">
    <property type="nucleotide sequence ID" value="XM_019159653.1"/>
</dbReference>
<evidence type="ECO:0000313" key="4">
    <source>
        <dbReference type="Proteomes" id="UP000094455"/>
    </source>
</evidence>
<dbReference type="OrthoDB" id="3997609at2759"/>
<feature type="transmembrane region" description="Helical" evidence="2">
    <location>
        <begin position="155"/>
        <end position="176"/>
    </location>
</feature>
<dbReference type="EMBL" id="KV454001">
    <property type="protein sequence ID" value="ODQ49488.1"/>
    <property type="molecule type" value="Genomic_DNA"/>
</dbReference>
<gene>
    <name evidence="3" type="ORF">PICMEDRAFT_102618</name>
</gene>
<dbReference type="GeneID" id="30176340"/>
<feature type="transmembrane region" description="Helical" evidence="2">
    <location>
        <begin position="39"/>
        <end position="63"/>
    </location>
</feature>
<keyword evidence="4" id="KW-1185">Reference proteome</keyword>
<feature type="region of interest" description="Disordered" evidence="1">
    <location>
        <begin position="103"/>
        <end position="124"/>
    </location>
</feature>
<protein>
    <submittedName>
        <fullName evidence="3">Uncharacterized protein</fullName>
    </submittedName>
</protein>